<evidence type="ECO:0000313" key="1">
    <source>
        <dbReference type="EMBL" id="GBP19409.1"/>
    </source>
</evidence>
<dbReference type="Proteomes" id="UP000299102">
    <property type="component" value="Unassembled WGS sequence"/>
</dbReference>
<proteinExistence type="predicted"/>
<protein>
    <submittedName>
        <fullName evidence="1">Uncharacterized protein</fullName>
    </submittedName>
</protein>
<reference evidence="1 2" key="1">
    <citation type="journal article" date="2019" name="Commun. Biol.">
        <title>The bagworm genome reveals a unique fibroin gene that provides high tensile strength.</title>
        <authorList>
            <person name="Kono N."/>
            <person name="Nakamura H."/>
            <person name="Ohtoshi R."/>
            <person name="Tomita M."/>
            <person name="Numata K."/>
            <person name="Arakawa K."/>
        </authorList>
    </citation>
    <scope>NUCLEOTIDE SEQUENCE [LARGE SCALE GENOMIC DNA]</scope>
</reference>
<sequence length="176" mass="19566">MSCVLKGESSVTEGPGSVRLRILVLSLRPRHFCPRILRLPLHSPRWPCMQLNTYTYARGIILVICRDAKRGAFVISRCDPRPPAQPAVTLRRISAVRFLAKPYNKFSHKCEADKPFKGIHNAGSAPEPADAPCDPKLLLQVMKLYKAQHTTLLTTIEAGCGWSRILASELALEVLP</sequence>
<comment type="caution">
    <text evidence="1">The sequence shown here is derived from an EMBL/GenBank/DDBJ whole genome shotgun (WGS) entry which is preliminary data.</text>
</comment>
<dbReference type="AlphaFoldDB" id="A0A4C1TZD5"/>
<gene>
    <name evidence="1" type="ORF">EVAR_15757_1</name>
</gene>
<evidence type="ECO:0000313" key="2">
    <source>
        <dbReference type="Proteomes" id="UP000299102"/>
    </source>
</evidence>
<name>A0A4C1TZD5_EUMVA</name>
<accession>A0A4C1TZD5</accession>
<keyword evidence="2" id="KW-1185">Reference proteome</keyword>
<organism evidence="1 2">
    <name type="scientific">Eumeta variegata</name>
    <name type="common">Bagworm moth</name>
    <name type="synonym">Eumeta japonica</name>
    <dbReference type="NCBI Taxonomy" id="151549"/>
    <lineage>
        <taxon>Eukaryota</taxon>
        <taxon>Metazoa</taxon>
        <taxon>Ecdysozoa</taxon>
        <taxon>Arthropoda</taxon>
        <taxon>Hexapoda</taxon>
        <taxon>Insecta</taxon>
        <taxon>Pterygota</taxon>
        <taxon>Neoptera</taxon>
        <taxon>Endopterygota</taxon>
        <taxon>Lepidoptera</taxon>
        <taxon>Glossata</taxon>
        <taxon>Ditrysia</taxon>
        <taxon>Tineoidea</taxon>
        <taxon>Psychidae</taxon>
        <taxon>Oiketicinae</taxon>
        <taxon>Eumeta</taxon>
    </lineage>
</organism>
<dbReference type="EMBL" id="BGZK01000108">
    <property type="protein sequence ID" value="GBP19409.1"/>
    <property type="molecule type" value="Genomic_DNA"/>
</dbReference>